<evidence type="ECO:0000256" key="3">
    <source>
        <dbReference type="ARBA" id="ARBA00023163"/>
    </source>
</evidence>
<keyword evidence="3" id="KW-0804">Transcription</keyword>
<dbReference type="SUPFAM" id="SSF46689">
    <property type="entry name" value="Homeodomain-like"/>
    <property type="match status" value="2"/>
</dbReference>
<name>A0ABP8GL65_9ACTN</name>
<accession>A0ABP8GL65</accession>
<reference evidence="6" key="1">
    <citation type="journal article" date="2019" name="Int. J. Syst. Evol. Microbiol.">
        <title>The Global Catalogue of Microorganisms (GCM) 10K type strain sequencing project: providing services to taxonomists for standard genome sequencing and annotation.</title>
        <authorList>
            <consortium name="The Broad Institute Genomics Platform"/>
            <consortium name="The Broad Institute Genome Sequencing Center for Infectious Disease"/>
            <person name="Wu L."/>
            <person name="Ma J."/>
        </authorList>
    </citation>
    <scope>NUCLEOTIDE SEQUENCE [LARGE SCALE GENOMIC DNA]</scope>
    <source>
        <strain evidence="6">JCM 31290</strain>
    </source>
</reference>
<dbReference type="Pfam" id="PF12833">
    <property type="entry name" value="HTH_18"/>
    <property type="match status" value="1"/>
</dbReference>
<dbReference type="InterPro" id="IPR018060">
    <property type="entry name" value="HTH_AraC"/>
</dbReference>
<keyword evidence="2" id="KW-0238">DNA-binding</keyword>
<sequence length="259" mass="27904">MESVSLRLDVPPEVVNAGVGVHGVSTAHDVFRLPDLWQLHLYSYVGRLSVLGTGHAIRPGHVSLIPPDTEAHFHYRGRSEHLYAHLRLPGTGAGHRVPLMQDAQAEGPLLAGLLRHAVAAMPGSSARASAEVWTVLWHVAELARPGSEDPGRQHPVVAAAQAYVEEHLADPLPVPVIARSAGVSHTHLTRLFRAETGLTVVAYVRRRRLERARHLLQASTLPIPAVAAAVGIADLQAFNKACHRELGAGPRAVRAARVR</sequence>
<evidence type="ECO:0000259" key="4">
    <source>
        <dbReference type="PROSITE" id="PS01124"/>
    </source>
</evidence>
<evidence type="ECO:0000256" key="2">
    <source>
        <dbReference type="ARBA" id="ARBA00023125"/>
    </source>
</evidence>
<proteinExistence type="predicted"/>
<evidence type="ECO:0000256" key="1">
    <source>
        <dbReference type="ARBA" id="ARBA00023015"/>
    </source>
</evidence>
<dbReference type="Gene3D" id="1.10.10.60">
    <property type="entry name" value="Homeodomain-like"/>
    <property type="match status" value="1"/>
</dbReference>
<keyword evidence="1" id="KW-0805">Transcription regulation</keyword>
<dbReference type="PROSITE" id="PS01124">
    <property type="entry name" value="HTH_ARAC_FAMILY_2"/>
    <property type="match status" value="1"/>
</dbReference>
<dbReference type="Proteomes" id="UP001501115">
    <property type="component" value="Unassembled WGS sequence"/>
</dbReference>
<dbReference type="RefSeq" id="WP_345664255.1">
    <property type="nucleotide sequence ID" value="NZ_BAABET010000008.1"/>
</dbReference>
<comment type="caution">
    <text evidence="5">The sequence shown here is derived from an EMBL/GenBank/DDBJ whole genome shotgun (WGS) entry which is preliminary data.</text>
</comment>
<dbReference type="PANTHER" id="PTHR46796:SF6">
    <property type="entry name" value="ARAC SUBFAMILY"/>
    <property type="match status" value="1"/>
</dbReference>
<feature type="domain" description="HTH araC/xylS-type" evidence="4">
    <location>
        <begin position="158"/>
        <end position="256"/>
    </location>
</feature>
<dbReference type="SMART" id="SM00342">
    <property type="entry name" value="HTH_ARAC"/>
    <property type="match status" value="1"/>
</dbReference>
<dbReference type="InterPro" id="IPR050204">
    <property type="entry name" value="AraC_XylS_family_regulators"/>
</dbReference>
<dbReference type="InterPro" id="IPR009057">
    <property type="entry name" value="Homeodomain-like_sf"/>
</dbReference>
<dbReference type="EMBL" id="BAABET010000008">
    <property type="protein sequence ID" value="GAA4326406.1"/>
    <property type="molecule type" value="Genomic_DNA"/>
</dbReference>
<gene>
    <name evidence="5" type="ORF">GCM10023086_53940</name>
</gene>
<organism evidence="5 6">
    <name type="scientific">Streptomyces venetus</name>
    <dbReference type="NCBI Taxonomy" id="1701086"/>
    <lineage>
        <taxon>Bacteria</taxon>
        <taxon>Bacillati</taxon>
        <taxon>Actinomycetota</taxon>
        <taxon>Actinomycetes</taxon>
        <taxon>Kitasatosporales</taxon>
        <taxon>Streptomycetaceae</taxon>
        <taxon>Streptomyces</taxon>
    </lineage>
</organism>
<evidence type="ECO:0000313" key="6">
    <source>
        <dbReference type="Proteomes" id="UP001501115"/>
    </source>
</evidence>
<keyword evidence="6" id="KW-1185">Reference proteome</keyword>
<protein>
    <recommendedName>
        <fullName evidence="4">HTH araC/xylS-type domain-containing protein</fullName>
    </recommendedName>
</protein>
<evidence type="ECO:0000313" key="5">
    <source>
        <dbReference type="EMBL" id="GAA4326406.1"/>
    </source>
</evidence>
<dbReference type="PANTHER" id="PTHR46796">
    <property type="entry name" value="HTH-TYPE TRANSCRIPTIONAL ACTIVATOR RHAS-RELATED"/>
    <property type="match status" value="1"/>
</dbReference>